<feature type="transmembrane region" description="Helical" evidence="8">
    <location>
        <begin position="29"/>
        <end position="46"/>
    </location>
</feature>
<dbReference type="PANTHER" id="PTHR30354">
    <property type="entry name" value="GNT FAMILY GLUCONATE TRANSPORTER"/>
    <property type="match status" value="1"/>
</dbReference>
<dbReference type="Pfam" id="PF02447">
    <property type="entry name" value="GntP_permease"/>
    <property type="match status" value="1"/>
</dbReference>
<evidence type="ECO:0000256" key="8">
    <source>
        <dbReference type="SAM" id="Phobius"/>
    </source>
</evidence>
<keyword evidence="3" id="KW-1003">Cell membrane</keyword>
<feature type="transmembrane region" description="Helical" evidence="8">
    <location>
        <begin position="58"/>
        <end position="88"/>
    </location>
</feature>
<feature type="transmembrane region" description="Helical" evidence="8">
    <location>
        <begin position="297"/>
        <end position="318"/>
    </location>
</feature>
<dbReference type="PANTHER" id="PTHR30354:SF22">
    <property type="entry name" value="HIGH-AFFINITY GLUCONATE TRANSPORTER"/>
    <property type="match status" value="1"/>
</dbReference>
<proteinExistence type="inferred from homology"/>
<feature type="transmembrane region" description="Helical" evidence="8">
    <location>
        <begin position="266"/>
        <end position="285"/>
    </location>
</feature>
<feature type="transmembrane region" description="Helical" evidence="8">
    <location>
        <begin position="185"/>
        <end position="207"/>
    </location>
</feature>
<dbReference type="EMBL" id="NWBU01000011">
    <property type="protein sequence ID" value="PTQ09413.1"/>
    <property type="molecule type" value="Genomic_DNA"/>
</dbReference>
<evidence type="ECO:0000256" key="1">
    <source>
        <dbReference type="ARBA" id="ARBA00004651"/>
    </source>
</evidence>
<dbReference type="InterPro" id="IPR003474">
    <property type="entry name" value="Glcn_transporter"/>
</dbReference>
<evidence type="ECO:0000256" key="5">
    <source>
        <dbReference type="ARBA" id="ARBA00022989"/>
    </source>
</evidence>
<feature type="transmembrane region" description="Helical" evidence="8">
    <location>
        <begin position="108"/>
        <end position="134"/>
    </location>
</feature>
<feature type="transmembrane region" description="Helical" evidence="8">
    <location>
        <begin position="338"/>
        <end position="357"/>
    </location>
</feature>
<feature type="transmembrane region" description="Helical" evidence="8">
    <location>
        <begin position="419"/>
        <end position="440"/>
    </location>
</feature>
<name>A0A2T5FVD5_9SPHN</name>
<keyword evidence="5 8" id="KW-1133">Transmembrane helix</keyword>
<evidence type="ECO:0000313" key="9">
    <source>
        <dbReference type="EMBL" id="PTQ09413.1"/>
    </source>
</evidence>
<dbReference type="Proteomes" id="UP000244162">
    <property type="component" value="Unassembled WGS sequence"/>
</dbReference>
<accession>A0A2T5FVD5</accession>
<evidence type="ECO:0000313" key="10">
    <source>
        <dbReference type="Proteomes" id="UP000244162"/>
    </source>
</evidence>
<dbReference type="GO" id="GO:0005886">
    <property type="term" value="C:plasma membrane"/>
    <property type="evidence" value="ECO:0007669"/>
    <property type="project" value="UniProtKB-SubCell"/>
</dbReference>
<dbReference type="AlphaFoldDB" id="A0A2T5FVD5"/>
<gene>
    <name evidence="9" type="ORF">CLG96_14550</name>
</gene>
<evidence type="ECO:0000256" key="7">
    <source>
        <dbReference type="ARBA" id="ARBA00049663"/>
    </source>
</evidence>
<dbReference type="NCBIfam" id="TIGR00791">
    <property type="entry name" value="gntP"/>
    <property type="match status" value="1"/>
</dbReference>
<comment type="similarity">
    <text evidence="7">Belongs to the GntP permease family.</text>
</comment>
<protein>
    <submittedName>
        <fullName evidence="9">Gluconate permease</fullName>
    </submittedName>
</protein>
<organism evidence="9 10">
    <name type="scientific">Sphingomonas oleivorans</name>
    <dbReference type="NCBI Taxonomy" id="1735121"/>
    <lineage>
        <taxon>Bacteria</taxon>
        <taxon>Pseudomonadati</taxon>
        <taxon>Pseudomonadota</taxon>
        <taxon>Alphaproteobacteria</taxon>
        <taxon>Sphingomonadales</taxon>
        <taxon>Sphingomonadaceae</taxon>
        <taxon>Sphingomonas</taxon>
    </lineage>
</organism>
<keyword evidence="2" id="KW-0813">Transport</keyword>
<evidence type="ECO:0000256" key="4">
    <source>
        <dbReference type="ARBA" id="ARBA00022692"/>
    </source>
</evidence>
<dbReference type="OrthoDB" id="9787129at2"/>
<keyword evidence="10" id="KW-1185">Reference proteome</keyword>
<feature type="transmembrane region" description="Helical" evidence="8">
    <location>
        <begin position="228"/>
        <end position="246"/>
    </location>
</feature>
<dbReference type="GO" id="GO:0015128">
    <property type="term" value="F:gluconate transmembrane transporter activity"/>
    <property type="evidence" value="ECO:0007669"/>
    <property type="project" value="InterPro"/>
</dbReference>
<keyword evidence="4 8" id="KW-0812">Transmembrane</keyword>
<evidence type="ECO:0000256" key="3">
    <source>
        <dbReference type="ARBA" id="ARBA00022475"/>
    </source>
</evidence>
<evidence type="ECO:0000256" key="2">
    <source>
        <dbReference type="ARBA" id="ARBA00022448"/>
    </source>
</evidence>
<feature type="transmembrane region" description="Helical" evidence="8">
    <location>
        <begin position="378"/>
        <end position="399"/>
    </location>
</feature>
<comment type="subcellular location">
    <subcellularLocation>
        <location evidence="1">Cell membrane</location>
        <topology evidence="1">Multi-pass membrane protein</topology>
    </subcellularLocation>
</comment>
<keyword evidence="6 8" id="KW-0472">Membrane</keyword>
<reference evidence="9 10" key="1">
    <citation type="submission" date="2017-09" db="EMBL/GenBank/DDBJ databases">
        <title>Sphingomonas panjinensis sp.nov., isolated from oil-contaminated soil.</title>
        <authorList>
            <person name="Wang L."/>
            <person name="Chen L."/>
        </authorList>
    </citation>
    <scope>NUCLEOTIDE SEQUENCE [LARGE SCALE GENOMIC DNA]</scope>
    <source>
        <strain evidence="9 10">FW-11</strain>
    </source>
</reference>
<comment type="caution">
    <text evidence="9">The sequence shown here is derived from an EMBL/GenBank/DDBJ whole genome shotgun (WGS) entry which is preliminary data.</text>
</comment>
<dbReference type="RefSeq" id="WP_107968896.1">
    <property type="nucleotide sequence ID" value="NZ_NWBU01000011.1"/>
</dbReference>
<evidence type="ECO:0000256" key="6">
    <source>
        <dbReference type="ARBA" id="ARBA00023136"/>
    </source>
</evidence>
<sequence>MSDLLLIGSAFLCVAIAVLLIVRFRIHPFIGLLCAAFLLAIMRGLGVEGAVGSVEKGFGNILGGAGLVVALGLTLGAMMQVSGAASVIATATVGAVRERYRPWSCLGAAMLLGLPLFFETGVVLLLPIIAAVAAQSSQGAHDARQSHLPLMLPALSGLSVLHALLPPHPGPMIAVDQLQANVGMTMLYGLLVGIPTAIVAGPLFSRYAERWVRSDPIFEDGAPPAHRVPLGISLLIVLLPVILIAAKAFNTLFVLPAGPAATIDFLGTPVVALLVANLLALLLFFAPPARRTDAQALWSAAMVPAGSILLSIGAGGALKQVLVDAGLAETLSRIARDGGISPIIMGWTIAVLIRLATGSATVATITASGVMSTVALQGGVAVEWVVLAIGAGSVFFSHVNDPGFWLVKGYLRTSTLDTFKSWSVLETLISVVGFVLILVASRII</sequence>